<gene>
    <name evidence="2" type="ORF">Tharo_0292</name>
</gene>
<keyword evidence="3" id="KW-1185">Reference proteome</keyword>
<keyword evidence="1" id="KW-0472">Membrane</keyword>
<reference evidence="2 3" key="1">
    <citation type="submission" date="2018-03" db="EMBL/GenBank/DDBJ databases">
        <title>Complete genome sequence of Thauera aromatica, a model organism for studying aromatic compound degradation under denitrifying conditions.</title>
        <authorList>
            <person name="Lo H.-Y."/>
            <person name="Goris T."/>
            <person name="Boll M."/>
            <person name="Mueller J.A."/>
        </authorList>
    </citation>
    <scope>NUCLEOTIDE SEQUENCE [LARGE SCALE GENOMIC DNA]</scope>
    <source>
        <strain evidence="2 3">K172</strain>
    </source>
</reference>
<feature type="transmembrane region" description="Helical" evidence="1">
    <location>
        <begin position="161"/>
        <end position="184"/>
    </location>
</feature>
<evidence type="ECO:0000256" key="1">
    <source>
        <dbReference type="SAM" id="Phobius"/>
    </source>
</evidence>
<dbReference type="InterPro" id="IPR034804">
    <property type="entry name" value="SQR/QFR_C/D"/>
</dbReference>
<name>A0A2R4BJ17_THAAR</name>
<evidence type="ECO:0000313" key="3">
    <source>
        <dbReference type="Proteomes" id="UP000241885"/>
    </source>
</evidence>
<keyword evidence="1" id="KW-1133">Transmembrane helix</keyword>
<protein>
    <submittedName>
        <fullName evidence="2">Membrane protein</fullName>
    </submittedName>
</protein>
<proteinExistence type="predicted"/>
<feature type="transmembrane region" description="Helical" evidence="1">
    <location>
        <begin position="124"/>
        <end position="149"/>
    </location>
</feature>
<dbReference type="Proteomes" id="UP000241885">
    <property type="component" value="Chromosome"/>
</dbReference>
<feature type="transmembrane region" description="Helical" evidence="1">
    <location>
        <begin position="78"/>
        <end position="104"/>
    </location>
</feature>
<dbReference type="SUPFAM" id="SSF81343">
    <property type="entry name" value="Fumarate reductase respiratory complex transmembrane subunits"/>
    <property type="match status" value="1"/>
</dbReference>
<dbReference type="GO" id="GO:0016020">
    <property type="term" value="C:membrane"/>
    <property type="evidence" value="ECO:0007669"/>
    <property type="project" value="InterPro"/>
</dbReference>
<feature type="transmembrane region" description="Helical" evidence="1">
    <location>
        <begin position="46"/>
        <end position="66"/>
    </location>
</feature>
<accession>A0A2R4BJ17</accession>
<sequence>MGGCVLALYATAHLGNHLVALAGVAAHRHAMEALRLFYRHPLVEPLLLLFILTQVASGAWGAWQALRGGRPMHPVARVQALSGLVLGSFVLIHACAVLAGRWVLRLDTDFYFAAAGMHVPPYGWFFVPYYFAGVAALGMHLGCAAYWALSARPMVRRRRAVLALALLGVGLGALLCLLLAGSIVPVQVPAAYLATYGV</sequence>
<evidence type="ECO:0000313" key="2">
    <source>
        <dbReference type="EMBL" id="AVR87243.1"/>
    </source>
</evidence>
<dbReference type="KEGG" id="tak:Tharo_0292"/>
<organism evidence="2 3">
    <name type="scientific">Thauera aromatica K172</name>
    <dbReference type="NCBI Taxonomy" id="44139"/>
    <lineage>
        <taxon>Bacteria</taxon>
        <taxon>Pseudomonadati</taxon>
        <taxon>Pseudomonadota</taxon>
        <taxon>Betaproteobacteria</taxon>
        <taxon>Rhodocyclales</taxon>
        <taxon>Zoogloeaceae</taxon>
        <taxon>Thauera</taxon>
    </lineage>
</organism>
<dbReference type="EMBL" id="CP028339">
    <property type="protein sequence ID" value="AVR87243.1"/>
    <property type="molecule type" value="Genomic_DNA"/>
</dbReference>
<keyword evidence="1" id="KW-0812">Transmembrane</keyword>
<dbReference type="AlphaFoldDB" id="A0A2R4BJ17"/>